<feature type="signal peptide" evidence="2">
    <location>
        <begin position="1"/>
        <end position="23"/>
    </location>
</feature>
<keyword evidence="1" id="KW-1133">Transmembrane helix</keyword>
<feature type="transmembrane region" description="Helical" evidence="1">
    <location>
        <begin position="163"/>
        <end position="179"/>
    </location>
</feature>
<dbReference type="AlphaFoldDB" id="A0A6I6GL98"/>
<proteinExistence type="predicted"/>
<dbReference type="Proteomes" id="UP000426027">
    <property type="component" value="Chromosome"/>
</dbReference>
<keyword evidence="1" id="KW-0472">Membrane</keyword>
<evidence type="ECO:0000256" key="2">
    <source>
        <dbReference type="SAM" id="SignalP"/>
    </source>
</evidence>
<feature type="transmembrane region" description="Helical" evidence="1">
    <location>
        <begin position="129"/>
        <end position="151"/>
    </location>
</feature>
<reference evidence="3 4" key="1">
    <citation type="submission" date="2019-11" db="EMBL/GenBank/DDBJ databases">
        <authorList>
            <person name="Im W.T."/>
        </authorList>
    </citation>
    <scope>NUCLEOTIDE SEQUENCE [LARGE SCALE GENOMIC DNA]</scope>
    <source>
        <strain evidence="3 4">SB-02</strain>
    </source>
</reference>
<dbReference type="RefSeq" id="WP_157477681.1">
    <property type="nucleotide sequence ID" value="NZ_CP046566.1"/>
</dbReference>
<keyword evidence="2" id="KW-0732">Signal</keyword>
<dbReference type="KEGG" id="fls:GLV81_05890"/>
<dbReference type="EMBL" id="CP046566">
    <property type="protein sequence ID" value="QGW27682.1"/>
    <property type="molecule type" value="Genomic_DNA"/>
</dbReference>
<protein>
    <recommendedName>
        <fullName evidence="5">DUF1761 domain-containing protein</fullName>
    </recommendedName>
</protein>
<keyword evidence="4" id="KW-1185">Reference proteome</keyword>
<evidence type="ECO:0000313" key="3">
    <source>
        <dbReference type="EMBL" id="QGW27682.1"/>
    </source>
</evidence>
<feature type="transmembrane region" description="Helical" evidence="1">
    <location>
        <begin position="99"/>
        <end position="117"/>
    </location>
</feature>
<feature type="chain" id="PRO_5026073581" description="DUF1761 domain-containing protein" evidence="2">
    <location>
        <begin position="24"/>
        <end position="184"/>
    </location>
</feature>
<organism evidence="3 4">
    <name type="scientific">Phnomibacter ginsenosidimutans</name>
    <dbReference type="NCBI Taxonomy" id="2676868"/>
    <lineage>
        <taxon>Bacteria</taxon>
        <taxon>Pseudomonadati</taxon>
        <taxon>Bacteroidota</taxon>
        <taxon>Chitinophagia</taxon>
        <taxon>Chitinophagales</taxon>
        <taxon>Chitinophagaceae</taxon>
        <taxon>Phnomibacter</taxon>
    </lineage>
</organism>
<accession>A0A6I6GL98</accession>
<name>A0A6I6GL98_9BACT</name>
<evidence type="ECO:0000313" key="4">
    <source>
        <dbReference type="Proteomes" id="UP000426027"/>
    </source>
</evidence>
<sequence length="184" mass="20749">MMRKLIAALVAGTLIMLWQTASHTFLQLHTSQEMYTPAQDTILQVLSTHLKTDGQYFIPGVPPGTSMEEMEKVMATSMGKPYASILYHPVQDMDMTMNMLRGFGTYIILAFVLVWLIGQFKQLTFSNVLLASLAVGFISFSFHPYAGYIWYKIPGVNIELLDSLLAFGLAGVWLGWYLPRKQKN</sequence>
<evidence type="ECO:0008006" key="5">
    <source>
        <dbReference type="Google" id="ProtNLM"/>
    </source>
</evidence>
<keyword evidence="1" id="KW-0812">Transmembrane</keyword>
<gene>
    <name evidence="3" type="ORF">GLV81_05890</name>
</gene>
<evidence type="ECO:0000256" key="1">
    <source>
        <dbReference type="SAM" id="Phobius"/>
    </source>
</evidence>